<feature type="non-terminal residue" evidence="9">
    <location>
        <position position="1"/>
    </location>
</feature>
<feature type="DNA-binding region" description="Homeobox" evidence="6">
    <location>
        <begin position="127"/>
        <end position="186"/>
    </location>
</feature>
<evidence type="ECO:0000256" key="2">
    <source>
        <dbReference type="ARBA" id="ARBA00022473"/>
    </source>
</evidence>
<dbReference type="PANTHER" id="PTHR45659:SF4">
    <property type="entry name" value="HOMEOBOX PROTEIN ABDOMINAL-A"/>
    <property type="match status" value="1"/>
</dbReference>
<evidence type="ECO:0000256" key="7">
    <source>
        <dbReference type="RuleBase" id="RU000682"/>
    </source>
</evidence>
<evidence type="ECO:0000256" key="4">
    <source>
        <dbReference type="ARBA" id="ARBA00023155"/>
    </source>
</evidence>
<dbReference type="Pfam" id="PF00046">
    <property type="entry name" value="Homeodomain"/>
    <property type="match status" value="1"/>
</dbReference>
<dbReference type="GO" id="GO:0000978">
    <property type="term" value="F:RNA polymerase II cis-regulatory region sequence-specific DNA binding"/>
    <property type="evidence" value="ECO:0007669"/>
    <property type="project" value="TreeGrafter"/>
</dbReference>
<reference evidence="9" key="1">
    <citation type="journal article" date="2007" name="Integr. Comp. Biol.">
        <title>The Hox gene complement of a pelagic chaetognath, Flaccisagitta enflata.</title>
        <authorList>
            <person name="Matus D.Q."/>
            <person name="Halanych K.M."/>
            <person name="Martindale M.Q."/>
        </authorList>
    </citation>
    <scope>NUCLEOTIDE SEQUENCE</scope>
</reference>
<sequence length="196" mass="20699">SHQSVVRSLTSSTLDGTSAAAAAAAVASSGTPTSSFTSRSSANSSSSSAIAAAAAALSNNNNVSTSSSAAAAAAAECGGGTSTMAAASNGTTAASIVASAAAAAAPYHLDPLSIYPWMAMAGLITPHRERRQTYTRHQTAELEREYVTNRYLTRRRRIEISQSLHLSERQIKIWFQNRRMKEKREKDHVTSPRKNK</sequence>
<dbReference type="InterPro" id="IPR017970">
    <property type="entry name" value="Homeobox_CS"/>
</dbReference>
<dbReference type="InterPro" id="IPR001356">
    <property type="entry name" value="HD"/>
</dbReference>
<dbReference type="CDD" id="cd00086">
    <property type="entry name" value="homeodomain"/>
    <property type="match status" value="1"/>
</dbReference>
<protein>
    <submittedName>
        <fullName evidence="9">MedPost</fullName>
    </submittedName>
</protein>
<dbReference type="PROSITE" id="PS00027">
    <property type="entry name" value="HOMEOBOX_1"/>
    <property type="match status" value="1"/>
</dbReference>
<dbReference type="PROSITE" id="PS50071">
    <property type="entry name" value="HOMEOBOX_2"/>
    <property type="match status" value="1"/>
</dbReference>
<name>B1NI94_9BILA</name>
<dbReference type="PRINTS" id="PR00024">
    <property type="entry name" value="HOMEOBOX"/>
</dbReference>
<comment type="subcellular location">
    <subcellularLocation>
        <location evidence="1 6 7">Nucleus</location>
    </subcellularLocation>
</comment>
<dbReference type="GO" id="GO:0005634">
    <property type="term" value="C:nucleus"/>
    <property type="evidence" value="ECO:0007669"/>
    <property type="project" value="UniProtKB-SubCell"/>
</dbReference>
<dbReference type="GO" id="GO:0000981">
    <property type="term" value="F:DNA-binding transcription factor activity, RNA polymerase II-specific"/>
    <property type="evidence" value="ECO:0007669"/>
    <property type="project" value="InterPro"/>
</dbReference>
<evidence type="ECO:0000256" key="5">
    <source>
        <dbReference type="ARBA" id="ARBA00023242"/>
    </source>
</evidence>
<proteinExistence type="evidence at transcript level"/>
<keyword evidence="3 6" id="KW-0238">DNA-binding</keyword>
<keyword evidence="4 6" id="KW-0371">Homeobox</keyword>
<dbReference type="SUPFAM" id="SSF46689">
    <property type="entry name" value="Homeodomain-like"/>
    <property type="match status" value="1"/>
</dbReference>
<dbReference type="GO" id="GO:0009952">
    <property type="term" value="P:anterior/posterior pattern specification"/>
    <property type="evidence" value="ECO:0007669"/>
    <property type="project" value="TreeGrafter"/>
</dbReference>
<dbReference type="InterPro" id="IPR050296">
    <property type="entry name" value="Antp_homeobox"/>
</dbReference>
<dbReference type="InterPro" id="IPR020479">
    <property type="entry name" value="HD_metazoa"/>
</dbReference>
<dbReference type="InterPro" id="IPR009057">
    <property type="entry name" value="Homeodomain-like_sf"/>
</dbReference>
<evidence type="ECO:0000313" key="9">
    <source>
        <dbReference type="EMBL" id="ABS18817.1"/>
    </source>
</evidence>
<organism evidence="9">
    <name type="scientific">Flaccisagitta enflata</name>
    <dbReference type="NCBI Taxonomy" id="366393"/>
    <lineage>
        <taxon>Eukaryota</taxon>
        <taxon>Metazoa</taxon>
        <taxon>Spiralia</taxon>
        <taxon>Gnathifera</taxon>
        <taxon>Chaetognatha</taxon>
        <taxon>Sagittoidea</taxon>
        <taxon>Aphragmophora</taxon>
        <taxon>Ctenodontina</taxon>
        <taxon>Sagittidae</taxon>
        <taxon>Flaccisagitta</taxon>
    </lineage>
</organism>
<feature type="domain" description="Homeobox" evidence="8">
    <location>
        <begin position="125"/>
        <end position="185"/>
    </location>
</feature>
<evidence type="ECO:0000259" key="8">
    <source>
        <dbReference type="PROSITE" id="PS50071"/>
    </source>
</evidence>
<dbReference type="SMART" id="SM00389">
    <property type="entry name" value="HOX"/>
    <property type="match status" value="1"/>
</dbReference>
<dbReference type="Gene3D" id="1.10.10.60">
    <property type="entry name" value="Homeodomain-like"/>
    <property type="match status" value="1"/>
</dbReference>
<dbReference type="PANTHER" id="PTHR45659">
    <property type="entry name" value="HOMEOBOX PROTEIN HOX"/>
    <property type="match status" value="1"/>
</dbReference>
<dbReference type="EMBL" id="EF490820">
    <property type="protein sequence ID" value="ABS18817.1"/>
    <property type="molecule type" value="mRNA"/>
</dbReference>
<evidence type="ECO:0000256" key="3">
    <source>
        <dbReference type="ARBA" id="ARBA00023125"/>
    </source>
</evidence>
<accession>B1NI94</accession>
<evidence type="ECO:0000256" key="1">
    <source>
        <dbReference type="ARBA" id="ARBA00004123"/>
    </source>
</evidence>
<dbReference type="AlphaFoldDB" id="B1NI94"/>
<keyword evidence="5 6" id="KW-0539">Nucleus</keyword>
<evidence type="ECO:0000256" key="6">
    <source>
        <dbReference type="PROSITE-ProRule" id="PRU00108"/>
    </source>
</evidence>
<keyword evidence="2" id="KW-0217">Developmental protein</keyword>